<keyword evidence="1" id="KW-0175">Coiled coil</keyword>
<dbReference type="EMBL" id="JAJNUD010000018">
    <property type="protein sequence ID" value="MCD5518393.1"/>
    <property type="molecule type" value="Genomic_DNA"/>
</dbReference>
<dbReference type="InterPro" id="IPR050570">
    <property type="entry name" value="Cell_wall_metabolism_enzyme"/>
</dbReference>
<evidence type="ECO:0000259" key="2">
    <source>
        <dbReference type="Pfam" id="PF01551"/>
    </source>
</evidence>
<dbReference type="Pfam" id="PF01551">
    <property type="entry name" value="Peptidase_M23"/>
    <property type="match status" value="1"/>
</dbReference>
<organism evidence="3 4">
    <name type="scientific">Lactobacillus delbrueckii subsp. allosunkii</name>
    <dbReference type="NCBI Taxonomy" id="1050107"/>
    <lineage>
        <taxon>Bacteria</taxon>
        <taxon>Bacillati</taxon>
        <taxon>Bacillota</taxon>
        <taxon>Bacilli</taxon>
        <taxon>Lactobacillales</taxon>
        <taxon>Lactobacillaceae</taxon>
        <taxon>Lactobacillus</taxon>
    </lineage>
</organism>
<dbReference type="AlphaFoldDB" id="A0ABD4SDY7"/>
<dbReference type="SUPFAM" id="SSF51261">
    <property type="entry name" value="Duplicated hybrid motif"/>
    <property type="match status" value="1"/>
</dbReference>
<gene>
    <name evidence="3" type="ORF">LOB39_07460</name>
</gene>
<feature type="domain" description="M23ase beta-sheet core" evidence="2">
    <location>
        <begin position="102"/>
        <end position="190"/>
    </location>
</feature>
<dbReference type="CDD" id="cd12797">
    <property type="entry name" value="M23_peptidase"/>
    <property type="match status" value="1"/>
</dbReference>
<dbReference type="PANTHER" id="PTHR21666:SF270">
    <property type="entry name" value="MUREIN HYDROLASE ACTIVATOR ENVC"/>
    <property type="match status" value="1"/>
</dbReference>
<comment type="caution">
    <text evidence="3">The sequence shown here is derived from an EMBL/GenBank/DDBJ whole genome shotgun (WGS) entry which is preliminary data.</text>
</comment>
<proteinExistence type="predicted"/>
<dbReference type="Gene3D" id="2.70.70.10">
    <property type="entry name" value="Glucose Permease (Domain IIA)"/>
    <property type="match status" value="1"/>
</dbReference>
<dbReference type="RefSeq" id="WP_231523681.1">
    <property type="nucleotide sequence ID" value="NZ_JAJNUD010000018.1"/>
</dbReference>
<dbReference type="InterPro" id="IPR016047">
    <property type="entry name" value="M23ase_b-sheet_dom"/>
</dbReference>
<dbReference type="Proteomes" id="UP001320314">
    <property type="component" value="Unassembled WGS sequence"/>
</dbReference>
<dbReference type="InterPro" id="IPR011055">
    <property type="entry name" value="Dup_hybrid_motif"/>
</dbReference>
<sequence length="309" mass="35409">MSKKKKNNNKSKRIWGRVVTALLFLALFAFAGLYIKNYPVEKDVKLVATQPKALKAKKTVAEKDIWGYPFAKCYTKKIKYLSGQRYGKTDVCRRVYPKKSYFHDGWDFGWSEVGNKAAVLAIHPGTVKKVAYYTGLGWYIWVVSPDGYVEVYQEGFANRSDITVKVGQKVKLGDKLGRLTDSHLHLGITKTSADYISKHGHPYKNYWRDNGTWLNPMKVITNSLQLQKDVKEYNAKAASYNAKATSYNEKLAAKKKKLKVEESKHPYHYLKSFIANFPGFYNSSHTADRFSASRIPFMHDFPEMRGSQL</sequence>
<evidence type="ECO:0000313" key="3">
    <source>
        <dbReference type="EMBL" id="MCD5518393.1"/>
    </source>
</evidence>
<feature type="coiled-coil region" evidence="1">
    <location>
        <begin position="223"/>
        <end position="250"/>
    </location>
</feature>
<protein>
    <submittedName>
        <fullName evidence="3">M23 family metallopeptidase</fullName>
    </submittedName>
</protein>
<evidence type="ECO:0000256" key="1">
    <source>
        <dbReference type="SAM" id="Coils"/>
    </source>
</evidence>
<name>A0ABD4SDY7_9LACO</name>
<dbReference type="PANTHER" id="PTHR21666">
    <property type="entry name" value="PEPTIDASE-RELATED"/>
    <property type="match status" value="1"/>
</dbReference>
<evidence type="ECO:0000313" key="4">
    <source>
        <dbReference type="Proteomes" id="UP001320314"/>
    </source>
</evidence>
<reference evidence="3 4" key="1">
    <citation type="submission" date="2021-12" db="EMBL/GenBank/DDBJ databases">
        <title>Antimicrobial susceptibility of Lactobacillus delbrueckii subsp. lactis obtained from milk products and other habitats.</title>
        <authorList>
            <person name="Shani N."/>
        </authorList>
    </citation>
    <scope>NUCLEOTIDE SEQUENCE [LARGE SCALE GENOMIC DNA]</scope>
    <source>
        <strain evidence="3 4">CIRM BIA 266</strain>
    </source>
</reference>
<accession>A0ABD4SDY7</accession>